<sequence>MDYDAYTPEIQVSKEEHGTKQV</sequence>
<comment type="caution">
    <text evidence="2">The sequence shown here is derived from an EMBL/GenBank/DDBJ whole genome shotgun (WGS) entry which is preliminary data.</text>
</comment>
<dbReference type="Proteomes" id="UP000236291">
    <property type="component" value="Unassembled WGS sequence"/>
</dbReference>
<feature type="non-terminal residue" evidence="2">
    <location>
        <position position="22"/>
    </location>
</feature>
<gene>
    <name evidence="2" type="ORF">L195_g061317</name>
</gene>
<accession>A0A2K3K932</accession>
<evidence type="ECO:0000313" key="2">
    <source>
        <dbReference type="EMBL" id="PNX62795.1"/>
    </source>
</evidence>
<name>A0A2K3K932_TRIPR</name>
<proteinExistence type="predicted"/>
<reference evidence="2 3" key="1">
    <citation type="journal article" date="2014" name="Am. J. Bot.">
        <title>Genome assembly and annotation for red clover (Trifolium pratense; Fabaceae).</title>
        <authorList>
            <person name="Istvanek J."/>
            <person name="Jaros M."/>
            <person name="Krenek A."/>
            <person name="Repkova J."/>
        </authorList>
    </citation>
    <scope>NUCLEOTIDE SEQUENCE [LARGE SCALE GENOMIC DNA]</scope>
    <source>
        <strain evidence="3">cv. Tatra</strain>
        <tissue evidence="2">Young leaves</tissue>
    </source>
</reference>
<evidence type="ECO:0000313" key="3">
    <source>
        <dbReference type="Proteomes" id="UP000236291"/>
    </source>
</evidence>
<reference evidence="2 3" key="2">
    <citation type="journal article" date="2017" name="Front. Plant Sci.">
        <title>Gene Classification and Mining of Molecular Markers Useful in Red Clover (Trifolium pratense) Breeding.</title>
        <authorList>
            <person name="Istvanek J."/>
            <person name="Dluhosova J."/>
            <person name="Dluhos P."/>
            <person name="Patkova L."/>
            <person name="Nedelnik J."/>
            <person name="Repkova J."/>
        </authorList>
    </citation>
    <scope>NUCLEOTIDE SEQUENCE [LARGE SCALE GENOMIC DNA]</scope>
    <source>
        <strain evidence="3">cv. Tatra</strain>
        <tissue evidence="2">Young leaves</tissue>
    </source>
</reference>
<protein>
    <submittedName>
        <fullName evidence="2">Uncharacterized protein</fullName>
    </submittedName>
</protein>
<evidence type="ECO:0000256" key="1">
    <source>
        <dbReference type="SAM" id="MobiDB-lite"/>
    </source>
</evidence>
<feature type="compositionally biased region" description="Basic and acidic residues" evidence="1">
    <location>
        <begin position="12"/>
        <end position="22"/>
    </location>
</feature>
<feature type="region of interest" description="Disordered" evidence="1">
    <location>
        <begin position="1"/>
        <end position="22"/>
    </location>
</feature>
<dbReference type="EMBL" id="ASHM01150486">
    <property type="protein sequence ID" value="PNX62795.1"/>
    <property type="molecule type" value="Genomic_DNA"/>
</dbReference>
<organism evidence="2 3">
    <name type="scientific">Trifolium pratense</name>
    <name type="common">Red clover</name>
    <dbReference type="NCBI Taxonomy" id="57577"/>
    <lineage>
        <taxon>Eukaryota</taxon>
        <taxon>Viridiplantae</taxon>
        <taxon>Streptophyta</taxon>
        <taxon>Embryophyta</taxon>
        <taxon>Tracheophyta</taxon>
        <taxon>Spermatophyta</taxon>
        <taxon>Magnoliopsida</taxon>
        <taxon>eudicotyledons</taxon>
        <taxon>Gunneridae</taxon>
        <taxon>Pentapetalae</taxon>
        <taxon>rosids</taxon>
        <taxon>fabids</taxon>
        <taxon>Fabales</taxon>
        <taxon>Fabaceae</taxon>
        <taxon>Papilionoideae</taxon>
        <taxon>50 kb inversion clade</taxon>
        <taxon>NPAAA clade</taxon>
        <taxon>Hologalegina</taxon>
        <taxon>IRL clade</taxon>
        <taxon>Trifolieae</taxon>
        <taxon>Trifolium</taxon>
    </lineage>
</organism>
<dbReference type="AlphaFoldDB" id="A0A2K3K932"/>